<dbReference type="Pfam" id="PF01144">
    <property type="entry name" value="CoA_trans"/>
    <property type="match status" value="1"/>
</dbReference>
<gene>
    <name evidence="5" type="ORF">C2E20_1774</name>
</gene>
<dbReference type="SUPFAM" id="SSF100950">
    <property type="entry name" value="NagB/RpiA/CoA transferase-like"/>
    <property type="match status" value="2"/>
</dbReference>
<comment type="catalytic activity">
    <reaction evidence="3">
        <text>a 3-oxo acid + succinyl-CoA = a 3-oxoacyl-CoA + succinate</text>
        <dbReference type="Rhea" id="RHEA:24564"/>
        <dbReference type="ChEBI" id="CHEBI:30031"/>
        <dbReference type="ChEBI" id="CHEBI:35973"/>
        <dbReference type="ChEBI" id="CHEBI:57292"/>
        <dbReference type="ChEBI" id="CHEBI:90726"/>
        <dbReference type="EC" id="2.8.3.5"/>
    </reaction>
</comment>
<name>A0A2P6VL32_9CHLO</name>
<organism evidence="5 6">
    <name type="scientific">Micractinium conductrix</name>
    <dbReference type="NCBI Taxonomy" id="554055"/>
    <lineage>
        <taxon>Eukaryota</taxon>
        <taxon>Viridiplantae</taxon>
        <taxon>Chlorophyta</taxon>
        <taxon>core chlorophytes</taxon>
        <taxon>Trebouxiophyceae</taxon>
        <taxon>Chlorellales</taxon>
        <taxon>Chlorellaceae</taxon>
        <taxon>Chlorella clade</taxon>
        <taxon>Micractinium</taxon>
    </lineage>
</organism>
<dbReference type="GO" id="GO:0046952">
    <property type="term" value="P:ketone body catabolic process"/>
    <property type="evidence" value="ECO:0007669"/>
    <property type="project" value="InterPro"/>
</dbReference>
<dbReference type="InterPro" id="IPR037171">
    <property type="entry name" value="NagB/RpiA_transferase-like"/>
</dbReference>
<evidence type="ECO:0000313" key="6">
    <source>
        <dbReference type="Proteomes" id="UP000239649"/>
    </source>
</evidence>
<dbReference type="EMBL" id="LHPF02000003">
    <property type="protein sequence ID" value="PSC74812.1"/>
    <property type="molecule type" value="Genomic_DNA"/>
</dbReference>
<dbReference type="AlphaFoldDB" id="A0A2P6VL32"/>
<keyword evidence="6" id="KW-1185">Reference proteome</keyword>
<protein>
    <recommendedName>
        <fullName evidence="3">Succinyl-CoA:3-ketoacid-coenzyme A transferase</fullName>
        <ecNumber evidence="3">2.8.3.5</ecNumber>
    </recommendedName>
</protein>
<evidence type="ECO:0000256" key="3">
    <source>
        <dbReference type="PIRNR" id="PIRNR000858"/>
    </source>
</evidence>
<feature type="active site" description="5-glutamyl coenzyme A thioester intermediate" evidence="4">
    <location>
        <position position="377"/>
    </location>
</feature>
<keyword evidence="2 3" id="KW-0808">Transferase</keyword>
<evidence type="ECO:0000256" key="4">
    <source>
        <dbReference type="PIRSR" id="PIRSR000858-1"/>
    </source>
</evidence>
<comment type="similarity">
    <text evidence="1 3">Belongs to the 3-oxoacid CoA-transferase family.</text>
</comment>
<dbReference type="SMART" id="SM00882">
    <property type="entry name" value="CoA_trans"/>
    <property type="match status" value="1"/>
</dbReference>
<dbReference type="UniPathway" id="UPA00929">
    <property type="reaction ID" value="UER00894"/>
</dbReference>
<dbReference type="EC" id="2.8.3.5" evidence="3"/>
<dbReference type="GO" id="GO:0008260">
    <property type="term" value="F:succinyl-CoA:3-oxo-acid CoA-transferase activity"/>
    <property type="evidence" value="ECO:0007669"/>
    <property type="project" value="UniProtKB-EC"/>
</dbReference>
<evidence type="ECO:0000256" key="2">
    <source>
        <dbReference type="ARBA" id="ARBA00022679"/>
    </source>
</evidence>
<keyword evidence="3" id="KW-0496">Mitochondrion</keyword>
<dbReference type="PANTHER" id="PTHR43293:SF1">
    <property type="entry name" value="ACETATE COA-TRANSFERASE YDIF"/>
    <property type="match status" value="1"/>
</dbReference>
<dbReference type="PANTHER" id="PTHR43293">
    <property type="entry name" value="ACETATE COA-TRANSFERASE YDIF"/>
    <property type="match status" value="1"/>
</dbReference>
<comment type="function">
    <text evidence="3">Key enzyme for ketone body catabolism. Transfers the CoA moiety from succinate to acetoacetate. Formation of the enzyme-CoA intermediate proceeds via an unstable anhydride species formed between the carboxylate groups of the enzyme and substrate.</text>
</comment>
<dbReference type="STRING" id="554055.A0A2P6VL32"/>
<proteinExistence type="inferred from homology"/>
<comment type="pathway">
    <text evidence="3">Ketone metabolism; succinyl-CoA degradation; acetoacetyl-CoA from succinyl-CoA: step 1/1.</text>
</comment>
<dbReference type="OrthoDB" id="48317at2759"/>
<evidence type="ECO:0000313" key="5">
    <source>
        <dbReference type="EMBL" id="PSC74812.1"/>
    </source>
</evidence>
<dbReference type="Gene3D" id="3.40.1080.10">
    <property type="entry name" value="Glutaconate Coenzyme A-transferase"/>
    <property type="match status" value="2"/>
</dbReference>
<sequence>MYDKEVVPSAALRLRLLQQHLSAAAPPPLPLTCAATKAATNAAAAAVDDSKLCTAEEAAALIPDGAWLTFAGFVGTGCPELLLNAVRERFDACGAPSRLGLIFAASVGNSKGRGADQLSAEGLVDRLIYGWTGTAPGFLKLVRENKVQAWNIPLGIVSHMIRDVAAGRAGPLTKVGLGTFVDPREKGGKLNSRTTRDVVKVVQLGGKELLWYQPPAKIDVALLRGTSADLDGNVSFEREALFCDQLNQAMAAHNSGGLVVVQVERIVERGTLPPRAVHLPGALVDRIVVAPPELHWQSFREPGYDGSLSGEIRTPLHSIAPLPVDERRVIAHRAMLEIDRPNSIVNLGVGMPEGVAVMVATHSHQNKHAASVTLTTEAGAFGGIPGGGMRFGSSHNASCLVPTASQIDFYAGGGVDLAVLGMAEVDASGNVNVSNFPGRMPGCGGFIDISQNAKKLLFVGTFTGGGLKLAVEAGKLAIRQEGRLRKFKTAVQEKTFAGSSGNSRTIMYITERAVFRLTSQQQQQGGGGGGHAVELLEVAPGVDIDKDILPLMDFRPIMRGVRQMPAICFQP</sequence>
<dbReference type="Proteomes" id="UP000239649">
    <property type="component" value="Unassembled WGS sequence"/>
</dbReference>
<reference evidence="5 6" key="1">
    <citation type="journal article" date="2018" name="Plant J.">
        <title>Genome sequences of Chlorella sorokiniana UTEX 1602 and Micractinium conductrix SAG 241.80: implications to maltose excretion by a green alga.</title>
        <authorList>
            <person name="Arriola M.B."/>
            <person name="Velmurugan N."/>
            <person name="Zhang Y."/>
            <person name="Plunkett M.H."/>
            <person name="Hondzo H."/>
            <person name="Barney B.M."/>
        </authorList>
    </citation>
    <scope>NUCLEOTIDE SEQUENCE [LARGE SCALE GENOMIC DNA]</scope>
    <source>
        <strain evidence="5 6">SAG 241.80</strain>
    </source>
</reference>
<dbReference type="PIRSF" id="PIRSF000858">
    <property type="entry name" value="SCOT-t"/>
    <property type="match status" value="1"/>
</dbReference>
<accession>A0A2P6VL32</accession>
<evidence type="ECO:0000256" key="1">
    <source>
        <dbReference type="ARBA" id="ARBA00007154"/>
    </source>
</evidence>
<dbReference type="InterPro" id="IPR014388">
    <property type="entry name" value="3-oxoacid_CoA-transferase"/>
</dbReference>
<comment type="caution">
    <text evidence="5">The sequence shown here is derived from an EMBL/GenBank/DDBJ whole genome shotgun (WGS) entry which is preliminary data.</text>
</comment>
<dbReference type="InterPro" id="IPR004165">
    <property type="entry name" value="CoA_trans_fam_I"/>
</dbReference>